<dbReference type="InterPro" id="IPR028098">
    <property type="entry name" value="Glyco_trans_4-like_N"/>
</dbReference>
<evidence type="ECO:0000259" key="1">
    <source>
        <dbReference type="Pfam" id="PF00534"/>
    </source>
</evidence>
<gene>
    <name evidence="3" type="ORF">KEM10_00360</name>
</gene>
<keyword evidence="4" id="KW-1185">Reference proteome</keyword>
<dbReference type="SUPFAM" id="SSF53756">
    <property type="entry name" value="UDP-Glycosyltransferase/glycogen phosphorylase"/>
    <property type="match status" value="1"/>
</dbReference>
<organism evidence="3 4">
    <name type="scientific">Carboxylicivirga linearis</name>
    <dbReference type="NCBI Taxonomy" id="1628157"/>
    <lineage>
        <taxon>Bacteria</taxon>
        <taxon>Pseudomonadati</taxon>
        <taxon>Bacteroidota</taxon>
        <taxon>Bacteroidia</taxon>
        <taxon>Marinilabiliales</taxon>
        <taxon>Marinilabiliaceae</taxon>
        <taxon>Carboxylicivirga</taxon>
    </lineage>
</organism>
<dbReference type="CDD" id="cd03801">
    <property type="entry name" value="GT4_PimA-like"/>
    <property type="match status" value="1"/>
</dbReference>
<feature type="domain" description="Glycosyltransferase subfamily 4-like N-terminal" evidence="2">
    <location>
        <begin position="65"/>
        <end position="173"/>
    </location>
</feature>
<reference evidence="3 4" key="1">
    <citation type="journal article" date="2015" name="Int. J. Syst. Evol. Microbiol.">
        <title>Carboxylicivirga linearis sp. nov., isolated from a sea cucumber culture pond.</title>
        <authorList>
            <person name="Wang F.Q."/>
            <person name="Zhou Y.X."/>
            <person name="Lin X.Z."/>
            <person name="Chen G.J."/>
            <person name="Du Z.J."/>
        </authorList>
    </citation>
    <scope>NUCLEOTIDE SEQUENCE [LARGE SCALE GENOMIC DNA]</scope>
    <source>
        <strain evidence="3 4">FB218</strain>
    </source>
</reference>
<feature type="domain" description="Glycosyl transferase family 1" evidence="1">
    <location>
        <begin position="181"/>
        <end position="346"/>
    </location>
</feature>
<name>A0ABS5JP93_9BACT</name>
<dbReference type="RefSeq" id="WP_212212029.1">
    <property type="nucleotide sequence ID" value="NZ_JAGUCO010000001.1"/>
</dbReference>
<dbReference type="InterPro" id="IPR001296">
    <property type="entry name" value="Glyco_trans_1"/>
</dbReference>
<dbReference type="PANTHER" id="PTHR12526">
    <property type="entry name" value="GLYCOSYLTRANSFERASE"/>
    <property type="match status" value="1"/>
</dbReference>
<comment type="caution">
    <text evidence="3">The sequence shown here is derived from an EMBL/GenBank/DDBJ whole genome shotgun (WGS) entry which is preliminary data.</text>
</comment>
<dbReference type="PANTHER" id="PTHR12526:SF630">
    <property type="entry name" value="GLYCOSYLTRANSFERASE"/>
    <property type="match status" value="1"/>
</dbReference>
<evidence type="ECO:0000313" key="4">
    <source>
        <dbReference type="Proteomes" id="UP000708576"/>
    </source>
</evidence>
<dbReference type="Pfam" id="PF13439">
    <property type="entry name" value="Glyco_transf_4"/>
    <property type="match status" value="1"/>
</dbReference>
<sequence>MKICITRSEKYAYSETFIRNIISGLSKYADIDTIHTGRLPERKEDNTLIYSRFLWVMHKFSKIFIGRNNFFSTYGLKKHLQKNNIDCVFSNYGMSASHMVPVCKKLNIPLIAIFHGHDATDIKILKNYKKKYQRLFDYATYIVVVSNEMKKRLMSIGAPEEKIQLIPYGIDTTQFKPVSEVITDRKFLAVGRFTSKKGPLYTIRAFSKVVKEYPDATLTMVGKKSGLYEKCSELVSSLNISKSVTFTGILDQKQISDLMQSSTAYVQHSIIAPNGDMEGTPLSILEAAASGLPIVSTLHGGIKEAVIHGETGYLVEEKDENKMADYLILLCKDPEKAKTMGLNGRDHALDNYNRVKQIKKLYTLVEKAVQNN</sequence>
<accession>A0ABS5JP93</accession>
<protein>
    <submittedName>
        <fullName evidence="3">Glycosyltransferase family 4 protein</fullName>
    </submittedName>
</protein>
<evidence type="ECO:0000259" key="2">
    <source>
        <dbReference type="Pfam" id="PF13439"/>
    </source>
</evidence>
<dbReference type="Proteomes" id="UP000708576">
    <property type="component" value="Unassembled WGS sequence"/>
</dbReference>
<evidence type="ECO:0000313" key="3">
    <source>
        <dbReference type="EMBL" id="MBS2096705.1"/>
    </source>
</evidence>
<dbReference type="Pfam" id="PF00534">
    <property type="entry name" value="Glycos_transf_1"/>
    <property type="match status" value="1"/>
</dbReference>
<dbReference type="EMBL" id="JAGUCO010000001">
    <property type="protein sequence ID" value="MBS2096705.1"/>
    <property type="molecule type" value="Genomic_DNA"/>
</dbReference>
<dbReference type="Gene3D" id="3.40.50.2000">
    <property type="entry name" value="Glycogen Phosphorylase B"/>
    <property type="match status" value="2"/>
</dbReference>
<proteinExistence type="predicted"/>